<keyword evidence="2" id="KW-0805">Transcription regulation</keyword>
<keyword evidence="8" id="KW-1185">Reference proteome</keyword>
<feature type="domain" description="Bacterial transcriptional activator" evidence="6">
    <location>
        <begin position="105"/>
        <end position="250"/>
    </location>
</feature>
<sequence>MSERRGAELRFRVLGPLEVRGPDGWRAIGAAKWRGILGELLIHAGQVVTAETLAARLWCGEPPPTARTLIRKYVMEVRRAIGDDDAATLLHRSPGYVLRAGDDEIDAGRFERLARDGRAAMDHGDAARACVLCAQALVLWRGPALVDVAGSPSAEAEATRLEELRLQAVETRIEADLTLGSGAGLVAELRRLVSEHHLRESLWRLLMRALWAAGRPAEALAVYAQASELLMERLGAYPGEPLRRLHEAILTERSAPRGLAQRYRLAYSHT</sequence>
<dbReference type="CDD" id="cd15831">
    <property type="entry name" value="BTAD"/>
    <property type="match status" value="1"/>
</dbReference>
<dbReference type="InterPro" id="IPR016032">
    <property type="entry name" value="Sig_transdc_resp-reg_C-effctor"/>
</dbReference>
<dbReference type="SMART" id="SM01043">
    <property type="entry name" value="BTAD"/>
    <property type="match status" value="1"/>
</dbReference>
<gene>
    <name evidence="7" type="ORF">ACFFNX_25530</name>
</gene>
<feature type="domain" description="OmpR/PhoB-type" evidence="5">
    <location>
        <begin position="24"/>
        <end position="98"/>
    </location>
</feature>
<comment type="similarity">
    <text evidence="1">Belongs to the AfsR/DnrI/RedD regulatory family.</text>
</comment>
<evidence type="ECO:0000256" key="3">
    <source>
        <dbReference type="ARBA" id="ARBA00023125"/>
    </source>
</evidence>
<evidence type="ECO:0000256" key="2">
    <source>
        <dbReference type="ARBA" id="ARBA00023015"/>
    </source>
</evidence>
<dbReference type="Proteomes" id="UP001589627">
    <property type="component" value="Unassembled WGS sequence"/>
</dbReference>
<dbReference type="InterPro" id="IPR005158">
    <property type="entry name" value="BTAD"/>
</dbReference>
<protein>
    <submittedName>
        <fullName evidence="7">BTAD domain-containing putative transcriptional regulator</fullName>
    </submittedName>
</protein>
<proteinExistence type="inferred from homology"/>
<dbReference type="Pfam" id="PF03704">
    <property type="entry name" value="BTAD"/>
    <property type="match status" value="1"/>
</dbReference>
<dbReference type="PANTHER" id="PTHR35807:SF1">
    <property type="entry name" value="TRANSCRIPTIONAL REGULATOR REDD"/>
    <property type="match status" value="1"/>
</dbReference>
<reference evidence="7 8" key="1">
    <citation type="submission" date="2024-09" db="EMBL/GenBank/DDBJ databases">
        <authorList>
            <person name="Sun Q."/>
            <person name="Mori K."/>
        </authorList>
    </citation>
    <scope>NUCLEOTIDE SEQUENCE [LARGE SCALE GENOMIC DNA]</scope>
    <source>
        <strain evidence="7 8">TBRC 0563</strain>
    </source>
</reference>
<dbReference type="PANTHER" id="PTHR35807">
    <property type="entry name" value="TRANSCRIPTIONAL REGULATOR REDD-RELATED"/>
    <property type="match status" value="1"/>
</dbReference>
<keyword evidence="4" id="KW-0804">Transcription</keyword>
<evidence type="ECO:0000256" key="4">
    <source>
        <dbReference type="ARBA" id="ARBA00023163"/>
    </source>
</evidence>
<dbReference type="RefSeq" id="WP_378207264.1">
    <property type="nucleotide sequence ID" value="NZ_JBHLZP010000209.1"/>
</dbReference>
<organism evidence="7 8">
    <name type="scientific">Actinoallomurus acaciae</name>
    <dbReference type="NCBI Taxonomy" id="502577"/>
    <lineage>
        <taxon>Bacteria</taxon>
        <taxon>Bacillati</taxon>
        <taxon>Actinomycetota</taxon>
        <taxon>Actinomycetes</taxon>
        <taxon>Streptosporangiales</taxon>
        <taxon>Thermomonosporaceae</taxon>
        <taxon>Actinoallomurus</taxon>
    </lineage>
</organism>
<evidence type="ECO:0000259" key="6">
    <source>
        <dbReference type="SMART" id="SM01043"/>
    </source>
</evidence>
<dbReference type="Pfam" id="PF00486">
    <property type="entry name" value="Trans_reg_C"/>
    <property type="match status" value="1"/>
</dbReference>
<dbReference type="SUPFAM" id="SSF48452">
    <property type="entry name" value="TPR-like"/>
    <property type="match status" value="1"/>
</dbReference>
<keyword evidence="3" id="KW-0238">DNA-binding</keyword>
<name>A0ABV5YNH9_9ACTN</name>
<dbReference type="SMART" id="SM00862">
    <property type="entry name" value="Trans_reg_C"/>
    <property type="match status" value="1"/>
</dbReference>
<evidence type="ECO:0000256" key="1">
    <source>
        <dbReference type="ARBA" id="ARBA00005820"/>
    </source>
</evidence>
<comment type="caution">
    <text evidence="7">The sequence shown here is derived from an EMBL/GenBank/DDBJ whole genome shotgun (WGS) entry which is preliminary data.</text>
</comment>
<dbReference type="InterPro" id="IPR001867">
    <property type="entry name" value="OmpR/PhoB-type_DNA-bd"/>
</dbReference>
<dbReference type="SUPFAM" id="SSF46894">
    <property type="entry name" value="C-terminal effector domain of the bipartite response regulators"/>
    <property type="match status" value="1"/>
</dbReference>
<evidence type="ECO:0000259" key="5">
    <source>
        <dbReference type="SMART" id="SM00862"/>
    </source>
</evidence>
<evidence type="ECO:0000313" key="8">
    <source>
        <dbReference type="Proteomes" id="UP001589627"/>
    </source>
</evidence>
<dbReference type="Gene3D" id="1.10.10.10">
    <property type="entry name" value="Winged helix-like DNA-binding domain superfamily/Winged helix DNA-binding domain"/>
    <property type="match status" value="1"/>
</dbReference>
<dbReference type="InterPro" id="IPR051677">
    <property type="entry name" value="AfsR-DnrI-RedD_regulator"/>
</dbReference>
<accession>A0ABV5YNH9</accession>
<evidence type="ECO:0000313" key="7">
    <source>
        <dbReference type="EMBL" id="MFB9835547.1"/>
    </source>
</evidence>
<dbReference type="EMBL" id="JBHLZP010000209">
    <property type="protein sequence ID" value="MFB9835547.1"/>
    <property type="molecule type" value="Genomic_DNA"/>
</dbReference>
<dbReference type="InterPro" id="IPR036388">
    <property type="entry name" value="WH-like_DNA-bd_sf"/>
</dbReference>
<dbReference type="Gene3D" id="1.25.40.10">
    <property type="entry name" value="Tetratricopeptide repeat domain"/>
    <property type="match status" value="1"/>
</dbReference>
<dbReference type="InterPro" id="IPR011990">
    <property type="entry name" value="TPR-like_helical_dom_sf"/>
</dbReference>